<evidence type="ECO:0000313" key="11">
    <source>
        <dbReference type="Proteomes" id="UP000186720"/>
    </source>
</evidence>
<dbReference type="STRING" id="1302689.RG47T_5107"/>
<feature type="transmembrane region" description="Helical" evidence="8">
    <location>
        <begin position="15"/>
        <end position="36"/>
    </location>
</feature>
<gene>
    <name evidence="10" type="ORF">RG47T_5107</name>
</gene>
<sequence length="572" mass="66139">MNLTYPSKAVNQEKLIWFFMLGWTVLNALQAFTLGLHSDEAYYWLYSRLLDWGYYDHPPMVAIFIRIGYAVFKNEFGLRMVTVISSTLAIRLLWLTLRDYKVDARQFILVVGGMFIFHIYGFITTPDAPLFFFTVLFYYLYQQYLKTDKWLLATLIGLTIACLLYSKYHAVLLITFTIAANIKLLKRKSFWLIPVLATVLFIPHIYWQVSHGYPSVNYHLFERSSEVYDFAHTYQFIPGQLLMAGPLIGWIVFYYAFKVRIKDAFIRTLVVNAAATFIFFLINTLKGNVQPHWTLIAFAPLSMLALIYFGQGFKPPGWFNKVAIANILLIILLRIALIFGIPAVAQLRPFKSFFGYRQWAGQIKQRAGNSYVIFGSGFQDPSKYSFYTQSLKGFAYDNRYYRRTQFDIWPLEDSLQHQRALYILSETDSASTNQIMHTVKGSFYTTWVNDIRTYQRINIQSDKYKVTASTGQPLIFNLTLTNPYPYAINFSDTGQTQKALMGACFIQNDSLVLALRAPANFNKIKLQPSETIHYTFALNAPKQKGKYDLIFSIRTTPFPGGRNSRIINFTVQ</sequence>
<dbReference type="InterPro" id="IPR050297">
    <property type="entry name" value="LipidA_mod_glycosyltrf_83"/>
</dbReference>
<dbReference type="GO" id="GO:0016763">
    <property type="term" value="F:pentosyltransferase activity"/>
    <property type="evidence" value="ECO:0007669"/>
    <property type="project" value="TreeGrafter"/>
</dbReference>
<evidence type="ECO:0000256" key="3">
    <source>
        <dbReference type="ARBA" id="ARBA00022676"/>
    </source>
</evidence>
<dbReference type="InterPro" id="IPR038731">
    <property type="entry name" value="RgtA/B/C-like"/>
</dbReference>
<keyword evidence="11" id="KW-1185">Reference proteome</keyword>
<dbReference type="PANTHER" id="PTHR33908">
    <property type="entry name" value="MANNOSYLTRANSFERASE YKCB-RELATED"/>
    <property type="match status" value="1"/>
</dbReference>
<comment type="subcellular location">
    <subcellularLocation>
        <location evidence="1">Cell membrane</location>
        <topology evidence="1">Multi-pass membrane protein</topology>
    </subcellularLocation>
</comment>
<proteinExistence type="predicted"/>
<comment type="caution">
    <text evidence="10">The sequence shown here is derived from an EMBL/GenBank/DDBJ whole genome shotgun (WGS) entry which is preliminary data.</text>
</comment>
<dbReference type="PANTHER" id="PTHR33908:SF11">
    <property type="entry name" value="MEMBRANE PROTEIN"/>
    <property type="match status" value="1"/>
</dbReference>
<organism evidence="10 11">
    <name type="scientific">Mucilaginibacter polytrichastri</name>
    <dbReference type="NCBI Taxonomy" id="1302689"/>
    <lineage>
        <taxon>Bacteria</taxon>
        <taxon>Pseudomonadati</taxon>
        <taxon>Bacteroidota</taxon>
        <taxon>Sphingobacteriia</taxon>
        <taxon>Sphingobacteriales</taxon>
        <taxon>Sphingobacteriaceae</taxon>
        <taxon>Mucilaginibacter</taxon>
    </lineage>
</organism>
<dbReference type="GO" id="GO:0005886">
    <property type="term" value="C:plasma membrane"/>
    <property type="evidence" value="ECO:0007669"/>
    <property type="project" value="UniProtKB-SubCell"/>
</dbReference>
<protein>
    <recommendedName>
        <fullName evidence="9">Glycosyltransferase RgtA/B/C/D-like domain-containing protein</fullName>
    </recommendedName>
</protein>
<keyword evidence="7 8" id="KW-0472">Membrane</keyword>
<dbReference type="OrthoDB" id="9813729at2"/>
<evidence type="ECO:0000256" key="2">
    <source>
        <dbReference type="ARBA" id="ARBA00022475"/>
    </source>
</evidence>
<dbReference type="AlphaFoldDB" id="A0A1Q6A6I6"/>
<evidence type="ECO:0000256" key="8">
    <source>
        <dbReference type="SAM" id="Phobius"/>
    </source>
</evidence>
<dbReference type="GO" id="GO:0009103">
    <property type="term" value="P:lipopolysaccharide biosynthetic process"/>
    <property type="evidence" value="ECO:0007669"/>
    <property type="project" value="UniProtKB-ARBA"/>
</dbReference>
<dbReference type="Proteomes" id="UP000186720">
    <property type="component" value="Unassembled WGS sequence"/>
</dbReference>
<reference evidence="10 11" key="1">
    <citation type="submission" date="2016-11" db="EMBL/GenBank/DDBJ databases">
        <title>Whole Genome Sequencing of Mucilaginibacter polytrichastri RG4-7(T) isolated from the moss sample.</title>
        <authorList>
            <person name="Li Y."/>
        </authorList>
    </citation>
    <scope>NUCLEOTIDE SEQUENCE [LARGE SCALE GENOMIC DNA]</scope>
    <source>
        <strain evidence="10 11">RG4-7</strain>
    </source>
</reference>
<feature type="transmembrane region" description="Helical" evidence="8">
    <location>
        <begin position="322"/>
        <end position="345"/>
    </location>
</feature>
<feature type="transmembrane region" description="Helical" evidence="8">
    <location>
        <begin position="291"/>
        <end position="310"/>
    </location>
</feature>
<keyword evidence="2" id="KW-1003">Cell membrane</keyword>
<feature type="transmembrane region" description="Helical" evidence="8">
    <location>
        <begin position="264"/>
        <end position="285"/>
    </location>
</feature>
<evidence type="ECO:0000256" key="5">
    <source>
        <dbReference type="ARBA" id="ARBA00022692"/>
    </source>
</evidence>
<evidence type="ECO:0000256" key="7">
    <source>
        <dbReference type="ARBA" id="ARBA00023136"/>
    </source>
</evidence>
<dbReference type="EMBL" id="MPPL01000001">
    <property type="protein sequence ID" value="OKS89623.1"/>
    <property type="molecule type" value="Genomic_DNA"/>
</dbReference>
<dbReference type="Pfam" id="PF13231">
    <property type="entry name" value="PMT_2"/>
    <property type="match status" value="1"/>
</dbReference>
<evidence type="ECO:0000259" key="9">
    <source>
        <dbReference type="Pfam" id="PF13231"/>
    </source>
</evidence>
<feature type="transmembrane region" description="Helical" evidence="8">
    <location>
        <begin position="76"/>
        <end position="95"/>
    </location>
</feature>
<name>A0A1Q6A6I6_9SPHI</name>
<feature type="transmembrane region" description="Helical" evidence="8">
    <location>
        <begin position="152"/>
        <end position="178"/>
    </location>
</feature>
<keyword evidence="3" id="KW-0328">Glycosyltransferase</keyword>
<keyword evidence="6 8" id="KW-1133">Transmembrane helix</keyword>
<keyword evidence="5 8" id="KW-0812">Transmembrane</keyword>
<feature type="transmembrane region" description="Helical" evidence="8">
    <location>
        <begin position="190"/>
        <end position="207"/>
    </location>
</feature>
<evidence type="ECO:0000256" key="6">
    <source>
        <dbReference type="ARBA" id="ARBA00022989"/>
    </source>
</evidence>
<feature type="domain" description="Glycosyltransferase RgtA/B/C/D-like" evidence="9">
    <location>
        <begin position="56"/>
        <end position="207"/>
    </location>
</feature>
<dbReference type="RefSeq" id="WP_074492816.1">
    <property type="nucleotide sequence ID" value="NZ_FPAM01000022.1"/>
</dbReference>
<evidence type="ECO:0000256" key="4">
    <source>
        <dbReference type="ARBA" id="ARBA00022679"/>
    </source>
</evidence>
<feature type="transmembrane region" description="Helical" evidence="8">
    <location>
        <begin position="107"/>
        <end position="140"/>
    </location>
</feature>
<evidence type="ECO:0000256" key="1">
    <source>
        <dbReference type="ARBA" id="ARBA00004651"/>
    </source>
</evidence>
<accession>A0A1Q6A6I6</accession>
<feature type="transmembrane region" description="Helical" evidence="8">
    <location>
        <begin position="236"/>
        <end position="257"/>
    </location>
</feature>
<keyword evidence="4" id="KW-0808">Transferase</keyword>
<evidence type="ECO:0000313" key="10">
    <source>
        <dbReference type="EMBL" id="OKS89623.1"/>
    </source>
</evidence>